<keyword evidence="1" id="KW-0812">Transmembrane</keyword>
<dbReference type="OrthoDB" id="156718at2"/>
<protein>
    <submittedName>
        <fullName evidence="2">Membrane protein</fullName>
    </submittedName>
</protein>
<organism evidence="2 3">
    <name type="scientific">Streptomyces virginiae</name>
    <name type="common">Streptomyces cinnamonensis</name>
    <dbReference type="NCBI Taxonomy" id="1961"/>
    <lineage>
        <taxon>Bacteria</taxon>
        <taxon>Bacillati</taxon>
        <taxon>Actinomycetota</taxon>
        <taxon>Actinomycetes</taxon>
        <taxon>Kitasatosporales</taxon>
        <taxon>Streptomycetaceae</taxon>
        <taxon>Streptomyces</taxon>
    </lineage>
</organism>
<feature type="transmembrane region" description="Helical" evidence="1">
    <location>
        <begin position="41"/>
        <end position="67"/>
    </location>
</feature>
<dbReference type="Pfam" id="PF14333">
    <property type="entry name" value="DUF4389"/>
    <property type="match status" value="2"/>
</dbReference>
<name>A0A0L8N3Z8_STRVG</name>
<comment type="caution">
    <text evidence="2">The sequence shown here is derived from an EMBL/GenBank/DDBJ whole genome shotgun (WGS) entry which is preliminary data.</text>
</comment>
<accession>A0A0L8N3Z8</accession>
<proteinExistence type="predicted"/>
<feature type="transmembrane region" description="Helical" evidence="1">
    <location>
        <begin position="134"/>
        <end position="155"/>
    </location>
</feature>
<keyword evidence="1" id="KW-1133">Transmembrane helix</keyword>
<dbReference type="PATRIC" id="fig|1961.12.peg.961"/>
<sequence>MISDAPGAPCAPYSPHSLRVQAVLDPGLTRWMWLVKWLLAIPHYFALILLHIAFVLVTVVAFFGVLITGRYPRPLFDFNVGVMRWSTRVSYYSSVVLGTDAYPPFTLKDVPDYPIRVDITYPERLSRGLVLVKWLLIVPQLLVITLLVTSGWSAYQYLADYSPFSSGLIGVLSLVAVMTLLCTGTYPRGLFDLLMGLMRWMLRVLVYAALMTDEYPPFRLDMGGSEPAAGALRPAPAG</sequence>
<gene>
    <name evidence="2" type="ORF">ADK75_04505</name>
</gene>
<reference evidence="3" key="1">
    <citation type="submission" date="2015-07" db="EMBL/GenBank/DDBJ databases">
        <authorList>
            <consortium name="Consortium for Microbial Forensics and Genomics (microFORGE)"/>
            <person name="Knight B.M."/>
            <person name="Roberts D.P."/>
            <person name="Lin D."/>
            <person name="Hari K."/>
            <person name="Fletcher J."/>
            <person name="Melcher U."/>
            <person name="Blagden T."/>
            <person name="Winegar R.A."/>
        </authorList>
    </citation>
    <scope>NUCLEOTIDE SEQUENCE [LARGE SCALE GENOMIC DNA]</scope>
    <source>
        <strain evidence="3">NRRL B-1447</strain>
    </source>
</reference>
<dbReference type="RefSeq" id="WP_053168368.1">
    <property type="nucleotide sequence ID" value="NZ_LGUV01000013.1"/>
</dbReference>
<dbReference type="InterPro" id="IPR025498">
    <property type="entry name" value="DUF4389"/>
</dbReference>
<dbReference type="Proteomes" id="UP000037084">
    <property type="component" value="Unassembled WGS sequence"/>
</dbReference>
<feature type="transmembrane region" description="Helical" evidence="1">
    <location>
        <begin position="161"/>
        <end position="183"/>
    </location>
</feature>
<evidence type="ECO:0000313" key="2">
    <source>
        <dbReference type="EMBL" id="KOG57260.1"/>
    </source>
</evidence>
<keyword evidence="1" id="KW-0472">Membrane</keyword>
<evidence type="ECO:0000256" key="1">
    <source>
        <dbReference type="SAM" id="Phobius"/>
    </source>
</evidence>
<dbReference type="EMBL" id="LGUV01000013">
    <property type="protein sequence ID" value="KOG57260.1"/>
    <property type="molecule type" value="Genomic_DNA"/>
</dbReference>
<evidence type="ECO:0000313" key="3">
    <source>
        <dbReference type="Proteomes" id="UP000037084"/>
    </source>
</evidence>
<dbReference type="AlphaFoldDB" id="A0A0L8N3Z8"/>